<proteinExistence type="inferred from homology"/>
<keyword evidence="4" id="KW-0813">Transport</keyword>
<comment type="caution">
    <text evidence="20">The sequence shown here is derived from an EMBL/GenBank/DDBJ whole genome shotgun (WGS) entry which is preliminary data.</text>
</comment>
<comment type="catalytic activity">
    <reaction evidence="14">
        <text>ATP + H2O = ADP + phosphate + H(+)</text>
        <dbReference type="Rhea" id="RHEA:13065"/>
        <dbReference type="ChEBI" id="CHEBI:15377"/>
        <dbReference type="ChEBI" id="CHEBI:15378"/>
        <dbReference type="ChEBI" id="CHEBI:30616"/>
        <dbReference type="ChEBI" id="CHEBI:43474"/>
        <dbReference type="ChEBI" id="CHEBI:456216"/>
    </reaction>
</comment>
<feature type="compositionally biased region" description="Low complexity" evidence="17">
    <location>
        <begin position="39"/>
        <end position="51"/>
    </location>
</feature>
<dbReference type="InterPro" id="IPR013057">
    <property type="entry name" value="AA_transpt_TM"/>
</dbReference>
<dbReference type="GO" id="GO:0016787">
    <property type="term" value="F:hydrolase activity"/>
    <property type="evidence" value="ECO:0007669"/>
    <property type="project" value="UniProtKB-KW"/>
</dbReference>
<dbReference type="FunFam" id="3.30.420.40:FF:000058">
    <property type="entry name" value="Putative actin-related protein 5"/>
    <property type="match status" value="1"/>
</dbReference>
<dbReference type="CDD" id="cd10224">
    <property type="entry name" value="ASKHA_NBD_actin"/>
    <property type="match status" value="1"/>
</dbReference>
<evidence type="ECO:0000256" key="4">
    <source>
        <dbReference type="ARBA" id="ARBA00022448"/>
    </source>
</evidence>
<evidence type="ECO:0000256" key="8">
    <source>
        <dbReference type="ARBA" id="ARBA00022801"/>
    </source>
</evidence>
<organism evidence="20 21">
    <name type="scientific">Lactuca virosa</name>
    <dbReference type="NCBI Taxonomy" id="75947"/>
    <lineage>
        <taxon>Eukaryota</taxon>
        <taxon>Viridiplantae</taxon>
        <taxon>Streptophyta</taxon>
        <taxon>Embryophyta</taxon>
        <taxon>Tracheophyta</taxon>
        <taxon>Spermatophyta</taxon>
        <taxon>Magnoliopsida</taxon>
        <taxon>eudicotyledons</taxon>
        <taxon>Gunneridae</taxon>
        <taxon>Pentapetalae</taxon>
        <taxon>asterids</taxon>
        <taxon>campanulids</taxon>
        <taxon>Asterales</taxon>
        <taxon>Asteraceae</taxon>
        <taxon>Cichorioideae</taxon>
        <taxon>Cichorieae</taxon>
        <taxon>Lactucinae</taxon>
        <taxon>Lactuca</taxon>
    </lineage>
</organism>
<dbReference type="FunFam" id="3.30.420.40:FF:000291">
    <property type="entry name" value="Actin, alpha skeletal muscle"/>
    <property type="match status" value="1"/>
</dbReference>
<evidence type="ECO:0000256" key="5">
    <source>
        <dbReference type="ARBA" id="ARBA00022490"/>
    </source>
</evidence>
<feature type="transmembrane region" description="Helical" evidence="18">
    <location>
        <begin position="331"/>
        <end position="350"/>
    </location>
</feature>
<dbReference type="GO" id="GO:0006865">
    <property type="term" value="P:amino acid transport"/>
    <property type="evidence" value="ECO:0007669"/>
    <property type="project" value="UniProtKB-KW"/>
</dbReference>
<name>A0AAU9P6X1_9ASTR</name>
<reference evidence="20 21" key="1">
    <citation type="submission" date="2022-01" db="EMBL/GenBank/DDBJ databases">
        <authorList>
            <person name="Xiong W."/>
            <person name="Schranz E."/>
        </authorList>
    </citation>
    <scope>NUCLEOTIDE SEQUENCE [LARGE SCALE GENOMIC DNA]</scope>
</reference>
<dbReference type="InterPro" id="IPR020902">
    <property type="entry name" value="Actin/actin-like_CS"/>
</dbReference>
<keyword evidence="13" id="KW-0206">Cytoskeleton</keyword>
<dbReference type="SMART" id="SM00268">
    <property type="entry name" value="ACTIN"/>
    <property type="match status" value="1"/>
</dbReference>
<evidence type="ECO:0000256" key="11">
    <source>
        <dbReference type="ARBA" id="ARBA00022989"/>
    </source>
</evidence>
<feature type="transmembrane region" description="Helical" evidence="18">
    <location>
        <begin position="173"/>
        <end position="192"/>
    </location>
</feature>
<feature type="transmembrane region" description="Helical" evidence="18">
    <location>
        <begin position="289"/>
        <end position="311"/>
    </location>
</feature>
<evidence type="ECO:0000256" key="13">
    <source>
        <dbReference type="ARBA" id="ARBA00023212"/>
    </source>
</evidence>
<dbReference type="SUPFAM" id="SSF53067">
    <property type="entry name" value="Actin-like ATPase domain"/>
    <property type="match status" value="2"/>
</dbReference>
<evidence type="ECO:0000256" key="14">
    <source>
        <dbReference type="ARBA" id="ARBA00049360"/>
    </source>
</evidence>
<gene>
    <name evidence="20" type="ORF">LVIROSA_LOCUS31502</name>
</gene>
<feature type="region of interest" description="Disordered" evidence="17">
    <location>
        <begin position="1"/>
        <end position="54"/>
    </location>
</feature>
<evidence type="ECO:0000256" key="7">
    <source>
        <dbReference type="ARBA" id="ARBA00022741"/>
    </source>
</evidence>
<feature type="transmembrane region" description="Helical" evidence="18">
    <location>
        <begin position="442"/>
        <end position="463"/>
    </location>
</feature>
<keyword evidence="21" id="KW-1185">Reference proteome</keyword>
<dbReference type="InterPro" id="IPR004001">
    <property type="entry name" value="Actin_CS"/>
</dbReference>
<comment type="similarity">
    <text evidence="15">Belongs to the amino acid/polyamine transporter 2 family. Amino acid/auxin permease (AAAP) (TC 2.A.18.5) subfamily.</text>
</comment>
<dbReference type="FunFam" id="1.20.1740.10:FF:000047">
    <property type="entry name" value="Amino acid transporter AVT1A"/>
    <property type="match status" value="1"/>
</dbReference>
<dbReference type="PROSITE" id="PS01132">
    <property type="entry name" value="ACTINS_ACT_LIKE"/>
    <property type="match status" value="1"/>
</dbReference>
<dbReference type="InterPro" id="IPR043129">
    <property type="entry name" value="ATPase_NBD"/>
</dbReference>
<evidence type="ECO:0000259" key="19">
    <source>
        <dbReference type="Pfam" id="PF01490"/>
    </source>
</evidence>
<evidence type="ECO:0000256" key="12">
    <source>
        <dbReference type="ARBA" id="ARBA00023136"/>
    </source>
</evidence>
<dbReference type="Proteomes" id="UP001157418">
    <property type="component" value="Unassembled WGS sequence"/>
</dbReference>
<comment type="similarity">
    <text evidence="3 16">Belongs to the actin family.</text>
</comment>
<keyword evidence="8" id="KW-0378">Hydrolase</keyword>
<dbReference type="GO" id="GO:0048767">
    <property type="term" value="P:root hair elongation"/>
    <property type="evidence" value="ECO:0007669"/>
    <property type="project" value="UniProtKB-ARBA"/>
</dbReference>
<feature type="transmembrane region" description="Helical" evidence="18">
    <location>
        <begin position="503"/>
        <end position="525"/>
    </location>
</feature>
<dbReference type="FunFam" id="3.30.420.40:FF:000404">
    <property type="entry name" value="Major actin"/>
    <property type="match status" value="1"/>
</dbReference>
<dbReference type="PROSITE" id="PS00406">
    <property type="entry name" value="ACTINS_1"/>
    <property type="match status" value="1"/>
</dbReference>
<protein>
    <recommendedName>
        <fullName evidence="19">Amino acid transporter transmembrane domain-containing protein</fullName>
    </recommendedName>
</protein>
<evidence type="ECO:0000256" key="17">
    <source>
        <dbReference type="SAM" id="MobiDB-lite"/>
    </source>
</evidence>
<evidence type="ECO:0000256" key="9">
    <source>
        <dbReference type="ARBA" id="ARBA00022840"/>
    </source>
</evidence>
<dbReference type="PRINTS" id="PR00190">
    <property type="entry name" value="ACTIN"/>
</dbReference>
<evidence type="ECO:0000256" key="6">
    <source>
        <dbReference type="ARBA" id="ARBA00022692"/>
    </source>
</evidence>
<dbReference type="GO" id="GO:0005524">
    <property type="term" value="F:ATP binding"/>
    <property type="evidence" value="ECO:0007669"/>
    <property type="project" value="UniProtKB-KW"/>
</dbReference>
<dbReference type="AlphaFoldDB" id="A0AAU9P6X1"/>
<feature type="transmembrane region" description="Helical" evidence="18">
    <location>
        <begin position="362"/>
        <end position="386"/>
    </location>
</feature>
<feature type="compositionally biased region" description="Acidic residues" evidence="17">
    <location>
        <begin position="9"/>
        <end position="35"/>
    </location>
</feature>
<dbReference type="Pfam" id="PF01490">
    <property type="entry name" value="Aa_trans"/>
    <property type="match status" value="1"/>
</dbReference>
<dbReference type="PANTHER" id="PTHR11937">
    <property type="entry name" value="ACTIN"/>
    <property type="match status" value="1"/>
</dbReference>
<keyword evidence="5" id="KW-0963">Cytoplasm</keyword>
<dbReference type="Gene3D" id="3.90.640.10">
    <property type="entry name" value="Actin, Chain A, domain 4"/>
    <property type="match status" value="1"/>
</dbReference>
<dbReference type="Pfam" id="PF00022">
    <property type="entry name" value="Actin"/>
    <property type="match status" value="1"/>
</dbReference>
<dbReference type="GO" id="GO:0016020">
    <property type="term" value="C:membrane"/>
    <property type="evidence" value="ECO:0007669"/>
    <property type="project" value="UniProtKB-SubCell"/>
</dbReference>
<evidence type="ECO:0000256" key="2">
    <source>
        <dbReference type="ARBA" id="ARBA00004245"/>
    </source>
</evidence>
<feature type="transmembrane region" description="Helical" evidence="18">
    <location>
        <begin position="261"/>
        <end position="282"/>
    </location>
</feature>
<evidence type="ECO:0000313" key="21">
    <source>
        <dbReference type="Proteomes" id="UP001157418"/>
    </source>
</evidence>
<keyword evidence="10" id="KW-0029">Amino-acid transport</keyword>
<evidence type="ECO:0000256" key="1">
    <source>
        <dbReference type="ARBA" id="ARBA00004141"/>
    </source>
</evidence>
<keyword evidence="11 18" id="KW-1133">Transmembrane helix</keyword>
<keyword evidence="6 18" id="KW-0812">Transmembrane</keyword>
<sequence>MGDKANDEYFLEYNEDDEVQYDDIENNDSDDGSDDDASRNSTRSSSHFSSRQWPQSYKQTIDSYSITATPNFGLLRSPSTTIYSSLYDIGIESNFDAEAKARLLSECEKLYSKEDLEKITRKISTWSGKGSLHEQLGELPISHGCSVTQTVFNAVNVMVGVGLLSTPYTIAQAGWAGLGMLVVFGVICCYTASLMRHCFESKEGILSYPDIGEAAFGKYGRLIISIILYTELYSYCVEFIILEGDNLNSLFPGVSLNLGGFTLDSMHLFAIVTAVILIPTVLLKNVRVISYLSATGVLATVVVIFCVFYLGTVNVGFHESGPAVKWNGVPFALGIYVFCYSGHSVFPNIYQSMSDKTKFSKAMVIGFSLSGVMYGAVAIMGFLMFGESTLSQITLNMPDNVIVSKLALWIVVINPFTKYALLMNPLASAIEELLPARVSSSTWCYVLLRTALVLSTVCVAVLIPFFGAVMALMGSLLCVMVAIVMPALLFLKIQGNKATTTQIALSISIIVVHSLSLTITITITINQLSQFLIGFELRWQMERIFSHLSATMELEWLRYQFECGIAGFAGDDAPRAVFPSIVGRPRHTGVMVGMGQKDAYVGDEAQSKRGILTLKYPIEHGIVNNWDDMEKIWHHTFYNELRVAPEEHPVLLTEAPLNPKANREKMTQIMFETFNAPAMYVAIQAVLSLYASGRTTGIVLDSGDGVSHTVPIYEGYALPHAILRLDLAGRDLTDALMKILTERGYSFTTSAEREIVRDMKEKLAYIALDFEQELETSKTSSAVEKSFELPDGQVITIGAERFRCPEVLFQPSMIGMEAAGIHETTYNSIMKCDVDIRKDLYGNIVLSGGTTMFPGIADRMSKEITALAPSSMKIKVVAPPERKYSVWIGGSILASLSTFQQMWIAKAEYDESGPSIVHRKCF</sequence>
<evidence type="ECO:0000256" key="15">
    <source>
        <dbReference type="ARBA" id="ARBA00049662"/>
    </source>
</evidence>
<keyword evidence="9" id="KW-0067">ATP-binding</keyword>
<comment type="subcellular location">
    <subcellularLocation>
        <location evidence="2">Cytoplasm</location>
        <location evidence="2">Cytoskeleton</location>
    </subcellularLocation>
    <subcellularLocation>
        <location evidence="1">Membrane</location>
        <topology evidence="1">Multi-pass membrane protein</topology>
    </subcellularLocation>
</comment>
<feature type="transmembrane region" description="Helical" evidence="18">
    <location>
        <begin position="469"/>
        <end position="491"/>
    </location>
</feature>
<dbReference type="Gene3D" id="1.20.1740.10">
    <property type="entry name" value="Amino acid/polyamine transporter I"/>
    <property type="match status" value="1"/>
</dbReference>
<dbReference type="Gene3D" id="3.30.420.40">
    <property type="match status" value="2"/>
</dbReference>
<keyword evidence="12 18" id="KW-0472">Membrane</keyword>
<dbReference type="FunFam" id="3.90.640.10:FF:000001">
    <property type="entry name" value="Actin, muscle"/>
    <property type="match status" value="1"/>
</dbReference>
<evidence type="ECO:0000313" key="20">
    <source>
        <dbReference type="EMBL" id="CAH1445758.1"/>
    </source>
</evidence>
<evidence type="ECO:0000256" key="18">
    <source>
        <dbReference type="SAM" id="Phobius"/>
    </source>
</evidence>
<dbReference type="GO" id="GO:0005856">
    <property type="term" value="C:cytoskeleton"/>
    <property type="evidence" value="ECO:0007669"/>
    <property type="project" value="UniProtKB-SubCell"/>
</dbReference>
<accession>A0AAU9P6X1</accession>
<feature type="domain" description="Amino acid transporter transmembrane" evidence="19">
    <location>
        <begin position="144"/>
        <end position="525"/>
    </location>
</feature>
<evidence type="ECO:0000256" key="16">
    <source>
        <dbReference type="RuleBase" id="RU000487"/>
    </source>
</evidence>
<feature type="transmembrane region" description="Helical" evidence="18">
    <location>
        <begin position="222"/>
        <end position="241"/>
    </location>
</feature>
<evidence type="ECO:0000256" key="10">
    <source>
        <dbReference type="ARBA" id="ARBA00022970"/>
    </source>
</evidence>
<dbReference type="InterPro" id="IPR004000">
    <property type="entry name" value="Actin"/>
</dbReference>
<keyword evidence="7" id="KW-0547">Nucleotide-binding</keyword>
<evidence type="ECO:0000256" key="3">
    <source>
        <dbReference type="ARBA" id="ARBA00006752"/>
    </source>
</evidence>
<dbReference type="EMBL" id="CAKMRJ010005523">
    <property type="protein sequence ID" value="CAH1445758.1"/>
    <property type="molecule type" value="Genomic_DNA"/>
</dbReference>
<feature type="transmembrane region" description="Helical" evidence="18">
    <location>
        <begin position="406"/>
        <end position="430"/>
    </location>
</feature>
<dbReference type="PROSITE" id="PS00432">
    <property type="entry name" value="ACTINS_2"/>
    <property type="match status" value="1"/>
</dbReference>